<name>A0ABQ8S1Z6_PERAM</name>
<reference evidence="2 3" key="1">
    <citation type="journal article" date="2022" name="Allergy">
        <title>Genome assembly and annotation of Periplaneta americana reveal a comprehensive cockroach allergen profile.</title>
        <authorList>
            <person name="Wang L."/>
            <person name="Xiong Q."/>
            <person name="Saelim N."/>
            <person name="Wang L."/>
            <person name="Nong W."/>
            <person name="Wan A.T."/>
            <person name="Shi M."/>
            <person name="Liu X."/>
            <person name="Cao Q."/>
            <person name="Hui J.H.L."/>
            <person name="Sookrung N."/>
            <person name="Leung T.F."/>
            <person name="Tungtrongchitr A."/>
            <person name="Tsui S.K.W."/>
        </authorList>
    </citation>
    <scope>NUCLEOTIDE SEQUENCE [LARGE SCALE GENOMIC DNA]</scope>
    <source>
        <strain evidence="2">PWHHKU_190912</strain>
    </source>
</reference>
<evidence type="ECO:0000256" key="1">
    <source>
        <dbReference type="SAM" id="Coils"/>
    </source>
</evidence>
<sequence length="141" mass="16432">MAGLCEGGNEPLGSLKAICKLRVLTSSLQERNEEISDLRSKLSILEKDFRYNLQLLKCKDEALLEMERILQQLQNKLDNKTEEISTLKVELTDMKKRERDMIEEEASARQELQLNITRKNTEMEEMKRYVTVSVKAIDNLR</sequence>
<protein>
    <submittedName>
        <fullName evidence="2">Uncharacterized protein</fullName>
    </submittedName>
</protein>
<accession>A0ABQ8S1Z6</accession>
<dbReference type="EMBL" id="JAJSOF020000037">
    <property type="protein sequence ID" value="KAJ4428024.1"/>
    <property type="molecule type" value="Genomic_DNA"/>
</dbReference>
<keyword evidence="1" id="KW-0175">Coiled coil</keyword>
<feature type="coiled-coil region" evidence="1">
    <location>
        <begin position="21"/>
        <end position="129"/>
    </location>
</feature>
<organism evidence="2 3">
    <name type="scientific">Periplaneta americana</name>
    <name type="common">American cockroach</name>
    <name type="synonym">Blatta americana</name>
    <dbReference type="NCBI Taxonomy" id="6978"/>
    <lineage>
        <taxon>Eukaryota</taxon>
        <taxon>Metazoa</taxon>
        <taxon>Ecdysozoa</taxon>
        <taxon>Arthropoda</taxon>
        <taxon>Hexapoda</taxon>
        <taxon>Insecta</taxon>
        <taxon>Pterygota</taxon>
        <taxon>Neoptera</taxon>
        <taxon>Polyneoptera</taxon>
        <taxon>Dictyoptera</taxon>
        <taxon>Blattodea</taxon>
        <taxon>Blattoidea</taxon>
        <taxon>Blattidae</taxon>
        <taxon>Blattinae</taxon>
        <taxon>Periplaneta</taxon>
    </lineage>
</organism>
<dbReference type="Proteomes" id="UP001148838">
    <property type="component" value="Unassembled WGS sequence"/>
</dbReference>
<evidence type="ECO:0000313" key="2">
    <source>
        <dbReference type="EMBL" id="KAJ4428024.1"/>
    </source>
</evidence>
<comment type="caution">
    <text evidence="2">The sequence shown here is derived from an EMBL/GenBank/DDBJ whole genome shotgun (WGS) entry which is preliminary data.</text>
</comment>
<proteinExistence type="predicted"/>
<evidence type="ECO:0000313" key="3">
    <source>
        <dbReference type="Proteomes" id="UP001148838"/>
    </source>
</evidence>
<gene>
    <name evidence="2" type="ORF">ANN_24038</name>
</gene>
<keyword evidence="3" id="KW-1185">Reference proteome</keyword>